<dbReference type="AlphaFoldDB" id="A0A011P4V7"/>
<dbReference type="OrthoDB" id="5736381at2"/>
<protein>
    <recommendedName>
        <fullName evidence="3">HK97 gp10 family phage protein</fullName>
    </recommendedName>
</protein>
<evidence type="ECO:0000313" key="1">
    <source>
        <dbReference type="EMBL" id="EXI61524.1"/>
    </source>
</evidence>
<comment type="caution">
    <text evidence="1">The sequence shown here is derived from an EMBL/GenBank/DDBJ whole genome shotgun (WGS) entry which is preliminary data.</text>
</comment>
<evidence type="ECO:0008006" key="3">
    <source>
        <dbReference type="Google" id="ProtNLM"/>
    </source>
</evidence>
<proteinExistence type="predicted"/>
<dbReference type="InterPro" id="IPR010064">
    <property type="entry name" value="HK97-gp10_tail"/>
</dbReference>
<organism evidence="1 2">
    <name type="scientific">Mannheimia granulomatis</name>
    <dbReference type="NCBI Taxonomy" id="85402"/>
    <lineage>
        <taxon>Bacteria</taxon>
        <taxon>Pseudomonadati</taxon>
        <taxon>Pseudomonadota</taxon>
        <taxon>Gammaproteobacteria</taxon>
        <taxon>Pasteurellales</taxon>
        <taxon>Pasteurellaceae</taxon>
        <taxon>Mannheimia</taxon>
    </lineage>
</organism>
<accession>A0A011P4V7</accession>
<reference evidence="1 2" key="1">
    <citation type="journal article" date="2014" name="Genome Announc.">
        <title>Genome Sequence of a Presumptive Mannheimia haemolytica Strain with an A1/A6-Cross-Reactive Serotype from a White-Tailed Deer (Odocoileus virginianus).</title>
        <authorList>
            <person name="Lawrence P.K."/>
            <person name="Bey R.F."/>
            <person name="Wiener B."/>
            <person name="Kittichotirat W."/>
            <person name="Bumgarner R.E."/>
        </authorList>
    </citation>
    <scope>NUCLEOTIDE SEQUENCE [LARGE SCALE GENOMIC DNA]</scope>
    <source>
        <strain evidence="1 2">PKL10</strain>
    </source>
</reference>
<keyword evidence="2" id="KW-1185">Reference proteome</keyword>
<sequence>MANLSVKVTGLKELKQRLSTLERKAKNRIAVKAMRRGGVIIRDQARANAPLLKEKVPHRKRGTLKKNIIASTKPQKDGSVRTIIFVRSLKNSKIIEFKGKTGKGGAYNPNDPFYWRFVEFGTSKMPAQPFLQPAFASKKEQAAREIITTLRDDILREAKK</sequence>
<evidence type="ECO:0000313" key="2">
    <source>
        <dbReference type="Proteomes" id="UP000054123"/>
    </source>
</evidence>
<dbReference type="Pfam" id="PF04883">
    <property type="entry name" value="HK97-gp10_like"/>
    <property type="match status" value="1"/>
</dbReference>
<gene>
    <name evidence="1" type="ORF">AK33_09855</name>
</gene>
<dbReference type="Proteomes" id="UP000054123">
    <property type="component" value="Unassembled WGS sequence"/>
</dbReference>
<dbReference type="RefSeq" id="WP_042804019.1">
    <property type="nucleotide sequence ID" value="NZ_AVSP01000005.1"/>
</dbReference>
<dbReference type="EMBL" id="JANJ01000007">
    <property type="protein sequence ID" value="EXI61524.1"/>
    <property type="molecule type" value="Genomic_DNA"/>
</dbReference>
<dbReference type="NCBIfam" id="TIGR01725">
    <property type="entry name" value="phge_HK97_gp10"/>
    <property type="match status" value="1"/>
</dbReference>
<dbReference type="PATRIC" id="fig|1450449.3.peg.1960"/>
<name>A0A011P4V7_9PAST</name>